<feature type="compositionally biased region" description="Basic residues" evidence="1">
    <location>
        <begin position="334"/>
        <end position="347"/>
    </location>
</feature>
<dbReference type="Proteomes" id="UP000281553">
    <property type="component" value="Unassembled WGS sequence"/>
</dbReference>
<keyword evidence="3" id="KW-1185">Reference proteome</keyword>
<gene>
    <name evidence="2" type="ORF">DILT_LOCUS6629</name>
</gene>
<dbReference type="EMBL" id="UYRU01049994">
    <property type="protein sequence ID" value="VDN10798.1"/>
    <property type="molecule type" value="Genomic_DNA"/>
</dbReference>
<name>A0A3P7LLK3_DIBLA</name>
<reference evidence="2 3" key="1">
    <citation type="submission" date="2018-11" db="EMBL/GenBank/DDBJ databases">
        <authorList>
            <consortium name="Pathogen Informatics"/>
        </authorList>
    </citation>
    <scope>NUCLEOTIDE SEQUENCE [LARGE SCALE GENOMIC DNA]</scope>
</reference>
<proteinExistence type="predicted"/>
<evidence type="ECO:0000313" key="3">
    <source>
        <dbReference type="Proteomes" id="UP000281553"/>
    </source>
</evidence>
<feature type="region of interest" description="Disordered" evidence="1">
    <location>
        <begin position="291"/>
        <end position="363"/>
    </location>
</feature>
<dbReference type="OrthoDB" id="10605693at2759"/>
<organism evidence="2 3">
    <name type="scientific">Dibothriocephalus latus</name>
    <name type="common">Fish tapeworm</name>
    <name type="synonym">Diphyllobothrium latum</name>
    <dbReference type="NCBI Taxonomy" id="60516"/>
    <lineage>
        <taxon>Eukaryota</taxon>
        <taxon>Metazoa</taxon>
        <taxon>Spiralia</taxon>
        <taxon>Lophotrochozoa</taxon>
        <taxon>Platyhelminthes</taxon>
        <taxon>Cestoda</taxon>
        <taxon>Eucestoda</taxon>
        <taxon>Diphyllobothriidea</taxon>
        <taxon>Diphyllobothriidae</taxon>
        <taxon>Dibothriocephalus</taxon>
    </lineage>
</organism>
<feature type="compositionally biased region" description="Low complexity" evidence="1">
    <location>
        <begin position="291"/>
        <end position="303"/>
    </location>
</feature>
<evidence type="ECO:0000256" key="1">
    <source>
        <dbReference type="SAM" id="MobiDB-lite"/>
    </source>
</evidence>
<evidence type="ECO:0000313" key="2">
    <source>
        <dbReference type="EMBL" id="VDN10798.1"/>
    </source>
</evidence>
<sequence length="363" mass="39988">MVAAKLCAVDYLSVVRRLNFIVEFSLEEDIKEKQLLLLLFYPPEFYLKKDFNGTYVVKPVSGIIDWVPTKISPPDSALFRDKNDCSSSPRCLPNVASQMMPLKVVTPLMRSNPTSLLASSVLKPEPNEESMSTSELRLYRACISNGVDVSSWPVHEEAGYKDKIEKFRLLNRQARARVRRKVAPPSKSRQASLGEAAQPMDLSIPEDSSRMSSTGSIPLNPPIPPVVVANISGWVLPVQTPTVANEEPAANRILLLQNTSFPPILPRPPMDPPAPSLSSIFFLSSHIPLPTPPSSSSSSSVPSERNHLQAPALLPDEPTTDNQLPPKPSSSPKAARKRKSTKPMRRLFLKDLVTPQTYTPPVS</sequence>
<feature type="compositionally biased region" description="Polar residues" evidence="1">
    <location>
        <begin position="354"/>
        <end position="363"/>
    </location>
</feature>
<feature type="region of interest" description="Disordered" evidence="1">
    <location>
        <begin position="178"/>
        <end position="214"/>
    </location>
</feature>
<dbReference type="AlphaFoldDB" id="A0A3P7LLK3"/>
<accession>A0A3P7LLK3</accession>
<protein>
    <submittedName>
        <fullName evidence="2">Uncharacterized protein</fullName>
    </submittedName>
</protein>